<dbReference type="PANTHER" id="PTHR11736">
    <property type="entry name" value="MELANOMA-ASSOCIATED ANTIGEN MAGE ANTIGEN"/>
    <property type="match status" value="1"/>
</dbReference>
<reference evidence="7 8" key="2">
    <citation type="submission" date="2025-04" db="UniProtKB">
        <authorList>
            <consortium name="RefSeq"/>
        </authorList>
    </citation>
    <scope>IDENTIFICATION</scope>
    <source>
        <tissue evidence="7 8">Muscle</tissue>
    </source>
</reference>
<dbReference type="InterPro" id="IPR037445">
    <property type="entry name" value="MAGE"/>
</dbReference>
<dbReference type="KEGG" id="pdic:114505598"/>
<dbReference type="OrthoDB" id="205198at2759"/>
<dbReference type="GO" id="GO:0005634">
    <property type="term" value="C:nucleus"/>
    <property type="evidence" value="ECO:0007669"/>
    <property type="project" value="TreeGrafter"/>
</dbReference>
<protein>
    <submittedName>
        <fullName evidence="4">MAGE family member B6B</fullName>
    </submittedName>
    <submittedName>
        <fullName evidence="7 8">Melanoma-associated antigen B1-like</fullName>
    </submittedName>
</protein>
<dbReference type="KEGG" id="pdic:114505599"/>
<dbReference type="Gene3D" id="1.10.10.1200">
    <property type="entry name" value="MAGE homology domain, winged helix WH1 motif"/>
    <property type="match status" value="1"/>
</dbReference>
<evidence type="ECO:0000313" key="4">
    <source>
        <dbReference type="EMBL" id="KAF6090972.1"/>
    </source>
</evidence>
<dbReference type="InterPro" id="IPR021072">
    <property type="entry name" value="MAGE_N"/>
</dbReference>
<evidence type="ECO:0000256" key="1">
    <source>
        <dbReference type="SAM" id="MobiDB-lite"/>
    </source>
</evidence>
<evidence type="ECO:0000259" key="2">
    <source>
        <dbReference type="PROSITE" id="PS50838"/>
    </source>
</evidence>
<dbReference type="Proteomes" id="UP000664940">
    <property type="component" value="Unassembled WGS sequence"/>
</dbReference>
<dbReference type="Gene3D" id="1.10.10.1210">
    <property type="entry name" value="MAGE homology domain, winged helix WH2 motif"/>
    <property type="match status" value="1"/>
</dbReference>
<name>A0A6J2MM77_9CHIR</name>
<dbReference type="AlphaFoldDB" id="A0A6J2MM77"/>
<keyword evidence="5" id="KW-1185">Reference proteome</keyword>
<dbReference type="PROSITE" id="PS50838">
    <property type="entry name" value="MAGE"/>
    <property type="match status" value="1"/>
</dbReference>
<dbReference type="RefSeq" id="XP_028379224.2">
    <property type="nucleotide sequence ID" value="XM_028523423.2"/>
</dbReference>
<accession>A0A6J2MIC7</accession>
<proteinExistence type="predicted"/>
<dbReference type="InterPro" id="IPR002190">
    <property type="entry name" value="MHD_dom"/>
</dbReference>
<dbReference type="RefSeq" id="XP_028379225.1">
    <property type="nucleotide sequence ID" value="XM_028523424.1"/>
</dbReference>
<dbReference type="EMBL" id="JABVXQ010000009">
    <property type="protein sequence ID" value="KAF6090971.1"/>
    <property type="molecule type" value="Genomic_DNA"/>
</dbReference>
<dbReference type="GO" id="GO:0000122">
    <property type="term" value="P:negative regulation of transcription by RNA polymerase II"/>
    <property type="evidence" value="ECO:0007669"/>
    <property type="project" value="TreeGrafter"/>
</dbReference>
<dbReference type="EMBL" id="JABVXQ010000009">
    <property type="protein sequence ID" value="KAF6090972.1"/>
    <property type="molecule type" value="Genomic_DNA"/>
</dbReference>
<accession>A0A6J2MM77</accession>
<evidence type="ECO:0000313" key="7">
    <source>
        <dbReference type="RefSeq" id="XP_028379224.2"/>
    </source>
</evidence>
<dbReference type="InterPro" id="IPR041899">
    <property type="entry name" value="MAGE_WH2"/>
</dbReference>
<dbReference type="SMART" id="SM01373">
    <property type="entry name" value="MAGE"/>
    <property type="match status" value="1"/>
</dbReference>
<evidence type="ECO:0000313" key="5">
    <source>
        <dbReference type="Proteomes" id="UP000504628"/>
    </source>
</evidence>
<dbReference type="Pfam" id="PF12440">
    <property type="entry name" value="MAGE_N"/>
    <property type="match status" value="1"/>
</dbReference>
<sequence length="335" mass="37387">MPRGQKSKLLAREKRLQPRSESQNLQGAQATAAEVEESPASRLSGESPTSSPAPGPSQEPQGASATSSPEEGVSCSRFNEAAKSQVEKSTRASRAALVKRRARRDPLNRKVCRLVQFLLEKLKRKEPITQAALLRIVNRKYKEQYPEILRRACEHLELLFGLELKPVNPNSHTYAFVNNLGLPIEGDLGSEEVVPKTGLLRAVLGVIFVKGDQATEEEIWEFLDVLGVHPGKTHVIVGEPREFITNELVEQNYLEYHQVPGSDPPRYVFLWGPRAHVEVKKMEALELWAKINGTVPTAFPSLYREALRHEEDRAWLTAVAMVATFEKGSAPCRAK</sequence>
<dbReference type="Pfam" id="PF01454">
    <property type="entry name" value="MAGE"/>
    <property type="match status" value="1"/>
</dbReference>
<feature type="region of interest" description="Disordered" evidence="1">
    <location>
        <begin position="1"/>
        <end position="100"/>
    </location>
</feature>
<evidence type="ECO:0000313" key="6">
    <source>
        <dbReference type="Proteomes" id="UP000664940"/>
    </source>
</evidence>
<evidence type="ECO:0000313" key="3">
    <source>
        <dbReference type="EMBL" id="KAF6090971.1"/>
    </source>
</evidence>
<dbReference type="Proteomes" id="UP000504628">
    <property type="component" value="Chromosome X"/>
</dbReference>
<reference evidence="3 6" key="1">
    <citation type="journal article" date="2020" name="Nature">
        <title>Six reference-quality genomes reveal evolution of bat adaptations.</title>
        <authorList>
            <person name="Jebb D."/>
            <person name="Huang Z."/>
            <person name="Pippel M."/>
            <person name="Hughes G.M."/>
            <person name="Lavrichenko K."/>
            <person name="Devanna P."/>
            <person name="Winkler S."/>
            <person name="Jermiin L.S."/>
            <person name="Skirmuntt E.C."/>
            <person name="Katzourakis A."/>
            <person name="Burkitt-Gray L."/>
            <person name="Ray D.A."/>
            <person name="Sullivan K.A.M."/>
            <person name="Roscito J.G."/>
            <person name="Kirilenko B.M."/>
            <person name="Davalos L.M."/>
            <person name="Corthals A.P."/>
            <person name="Power M.L."/>
            <person name="Jones G."/>
            <person name="Ransome R.D."/>
            <person name="Dechmann D.K.N."/>
            <person name="Locatelli A.G."/>
            <person name="Puechmaille S.J."/>
            <person name="Fedrigo O."/>
            <person name="Jarvis E.D."/>
            <person name="Hiller M."/>
            <person name="Vernes S.C."/>
            <person name="Myers E.W."/>
            <person name="Teeling E.C."/>
        </authorList>
    </citation>
    <scope>NUCLEOTIDE SEQUENCE [LARGE SCALE GENOMIC DNA]</scope>
    <source>
        <strain evidence="3">Bat1K_MPI-CBG_1</strain>
    </source>
</reference>
<feature type="compositionally biased region" description="Polar residues" evidence="1">
    <location>
        <begin position="58"/>
        <end position="69"/>
    </location>
</feature>
<evidence type="ECO:0000313" key="8">
    <source>
        <dbReference type="RefSeq" id="XP_028379225.1"/>
    </source>
</evidence>
<feature type="domain" description="MAGE" evidence="2">
    <location>
        <begin position="107"/>
        <end position="306"/>
    </location>
</feature>
<organism evidence="5 8">
    <name type="scientific">Phyllostomus discolor</name>
    <name type="common">pale spear-nosed bat</name>
    <dbReference type="NCBI Taxonomy" id="89673"/>
    <lineage>
        <taxon>Eukaryota</taxon>
        <taxon>Metazoa</taxon>
        <taxon>Chordata</taxon>
        <taxon>Craniata</taxon>
        <taxon>Vertebrata</taxon>
        <taxon>Euteleostomi</taxon>
        <taxon>Mammalia</taxon>
        <taxon>Eutheria</taxon>
        <taxon>Laurasiatheria</taxon>
        <taxon>Chiroptera</taxon>
        <taxon>Yangochiroptera</taxon>
        <taxon>Phyllostomidae</taxon>
        <taxon>Phyllostominae</taxon>
        <taxon>Phyllostomus</taxon>
    </lineage>
</organism>
<dbReference type="GeneID" id="114505599"/>
<dbReference type="SMART" id="SM01392">
    <property type="entry name" value="MAGE_N"/>
    <property type="match status" value="1"/>
</dbReference>
<dbReference type="FunFam" id="1.10.10.1200:FF:000007">
    <property type="entry name" value="Melanoma-associated antigen C2"/>
    <property type="match status" value="1"/>
</dbReference>
<gene>
    <name evidence="8" type="primary">LOC114505599</name>
    <name evidence="7" type="synonym">LOC114505598</name>
    <name evidence="3" type="ORF">HJG60_012567</name>
    <name evidence="4" type="ORF">HJG60_012568</name>
</gene>
<feature type="compositionally biased region" description="Polar residues" evidence="1">
    <location>
        <begin position="19"/>
        <end position="29"/>
    </location>
</feature>
<dbReference type="InterPro" id="IPR041898">
    <property type="entry name" value="MAGE_WH1"/>
</dbReference>
<dbReference type="PANTHER" id="PTHR11736:SF67">
    <property type="entry name" value="MELANOMA-ASSOCIATED ANTIGEN B6B"/>
    <property type="match status" value="1"/>
</dbReference>
<dbReference type="FunFam" id="1.10.10.1210:FF:000001">
    <property type="entry name" value="melanoma-associated antigen D1"/>
    <property type="match status" value="1"/>
</dbReference>